<evidence type="ECO:0000313" key="1">
    <source>
        <dbReference type="Proteomes" id="UP000515153"/>
    </source>
</evidence>
<sequence length="95" mass="10209">MQAKPLGCRVPSTNISACGMPWVLSGSLGCPGLRLALRTDSETKCSQFIHPNPLQPWAVSQVDLFLALRQLGQGPEAQLLQLRPSGIQNVVCSPK</sequence>
<name>A0A6P8BL90_PYRGI</name>
<reference evidence="2" key="1">
    <citation type="journal article" date="2019" name="Mol. Biol. Evol.">
        <title>Blast fungal genomes show frequent chromosomal changes, gene gains and losses, and effector gene turnover.</title>
        <authorList>
            <person name="Gomez Luciano L.B."/>
            <person name="Jason Tsai I."/>
            <person name="Chuma I."/>
            <person name="Tosa Y."/>
            <person name="Chen Y.H."/>
            <person name="Li J.Y."/>
            <person name="Li M.Y."/>
            <person name="Jade Lu M.Y."/>
            <person name="Nakayashiki H."/>
            <person name="Li W.H."/>
        </authorList>
    </citation>
    <scope>NUCLEOTIDE SEQUENCE</scope>
    <source>
        <strain evidence="2">NI907</strain>
    </source>
</reference>
<proteinExistence type="predicted"/>
<dbReference type="AlphaFoldDB" id="A0A6P8BL90"/>
<dbReference type="RefSeq" id="XP_030988053.1">
    <property type="nucleotide sequence ID" value="XM_031122493.1"/>
</dbReference>
<dbReference type="GeneID" id="41957405"/>
<accession>A0A6P8BL90</accession>
<dbReference type="Proteomes" id="UP000515153">
    <property type="component" value="Unplaced"/>
</dbReference>
<protein>
    <submittedName>
        <fullName evidence="2">Uncharacterized protein</fullName>
    </submittedName>
</protein>
<reference evidence="2" key="3">
    <citation type="submission" date="2025-08" db="UniProtKB">
        <authorList>
            <consortium name="RefSeq"/>
        </authorList>
    </citation>
    <scope>IDENTIFICATION</scope>
    <source>
        <strain evidence="2">NI907</strain>
    </source>
</reference>
<dbReference type="KEGG" id="pgri:PgNI_02426"/>
<organism evidence="1 2">
    <name type="scientific">Pyricularia grisea</name>
    <name type="common">Crabgrass-specific blast fungus</name>
    <name type="synonym">Magnaporthe grisea</name>
    <dbReference type="NCBI Taxonomy" id="148305"/>
    <lineage>
        <taxon>Eukaryota</taxon>
        <taxon>Fungi</taxon>
        <taxon>Dikarya</taxon>
        <taxon>Ascomycota</taxon>
        <taxon>Pezizomycotina</taxon>
        <taxon>Sordariomycetes</taxon>
        <taxon>Sordariomycetidae</taxon>
        <taxon>Magnaporthales</taxon>
        <taxon>Pyriculariaceae</taxon>
        <taxon>Pyricularia</taxon>
    </lineage>
</organism>
<reference evidence="2" key="2">
    <citation type="submission" date="2019-10" db="EMBL/GenBank/DDBJ databases">
        <authorList>
            <consortium name="NCBI Genome Project"/>
        </authorList>
    </citation>
    <scope>NUCLEOTIDE SEQUENCE</scope>
    <source>
        <strain evidence="2">NI907</strain>
    </source>
</reference>
<gene>
    <name evidence="2" type="ORF">PgNI_02426</name>
</gene>
<evidence type="ECO:0000313" key="2">
    <source>
        <dbReference type="RefSeq" id="XP_030988053.1"/>
    </source>
</evidence>
<keyword evidence="1" id="KW-1185">Reference proteome</keyword>
<dbReference type="PROSITE" id="PS51257">
    <property type="entry name" value="PROKAR_LIPOPROTEIN"/>
    <property type="match status" value="1"/>
</dbReference>